<reference evidence="6 7" key="1">
    <citation type="submission" date="2024-09" db="EMBL/GenBank/DDBJ databases">
        <authorList>
            <person name="Sun Q."/>
            <person name="Mori K."/>
        </authorList>
    </citation>
    <scope>NUCLEOTIDE SEQUENCE [LARGE SCALE GENOMIC DNA]</scope>
    <source>
        <strain evidence="6 7">JCM 11683</strain>
    </source>
</reference>
<dbReference type="EC" id="2.1.1.-" evidence="6"/>
<keyword evidence="3 6" id="KW-0808">Transferase</keyword>
<dbReference type="PIRSF" id="PIRSF015855">
    <property type="entry name" value="TypeIII_Mtase_mKpnI"/>
    <property type="match status" value="1"/>
</dbReference>
<name>A0ABV5X2F6_9MICO</name>
<dbReference type="SUPFAM" id="SSF53335">
    <property type="entry name" value="S-adenosyl-L-methionine-dependent methyltransferases"/>
    <property type="match status" value="1"/>
</dbReference>
<evidence type="ECO:0000256" key="2">
    <source>
        <dbReference type="ARBA" id="ARBA00022603"/>
    </source>
</evidence>
<dbReference type="Pfam" id="PF01555">
    <property type="entry name" value="N6_N4_Mtase"/>
    <property type="match status" value="1"/>
</dbReference>
<dbReference type="PROSITE" id="PS00092">
    <property type="entry name" value="N6_MTASE"/>
    <property type="match status" value="1"/>
</dbReference>
<dbReference type="RefSeq" id="WP_376840460.1">
    <property type="nucleotide sequence ID" value="NZ_JBHMAU010000060.1"/>
</dbReference>
<comment type="caution">
    <text evidence="6">The sequence shown here is derived from an EMBL/GenBank/DDBJ whole genome shotgun (WGS) entry which is preliminary data.</text>
</comment>
<comment type="similarity">
    <text evidence="1">Belongs to the N(4)/N(6)-methyltransferase family.</text>
</comment>
<dbReference type="PRINTS" id="PR00506">
    <property type="entry name" value="D21N6MTFRASE"/>
</dbReference>
<evidence type="ECO:0000256" key="4">
    <source>
        <dbReference type="ARBA" id="ARBA00022691"/>
    </source>
</evidence>
<gene>
    <name evidence="6" type="ORF">ACFFN1_09420</name>
</gene>
<dbReference type="GO" id="GO:0008168">
    <property type="term" value="F:methyltransferase activity"/>
    <property type="evidence" value="ECO:0007669"/>
    <property type="project" value="UniProtKB-KW"/>
</dbReference>
<protein>
    <submittedName>
        <fullName evidence="6">Site-specific DNA-methyltransferase</fullName>
        <ecNumber evidence="6">2.1.1.-</ecNumber>
    </submittedName>
</protein>
<dbReference type="InterPro" id="IPR029063">
    <property type="entry name" value="SAM-dependent_MTases_sf"/>
</dbReference>
<organism evidence="6 7">
    <name type="scientific">Brevibacterium otitidis</name>
    <dbReference type="NCBI Taxonomy" id="53364"/>
    <lineage>
        <taxon>Bacteria</taxon>
        <taxon>Bacillati</taxon>
        <taxon>Actinomycetota</taxon>
        <taxon>Actinomycetes</taxon>
        <taxon>Micrococcales</taxon>
        <taxon>Brevibacteriaceae</taxon>
        <taxon>Brevibacterium</taxon>
    </lineage>
</organism>
<dbReference type="EMBL" id="JBHMAU010000060">
    <property type="protein sequence ID" value="MFB9776616.1"/>
    <property type="molecule type" value="Genomic_DNA"/>
</dbReference>
<dbReference type="Gene3D" id="3.40.50.150">
    <property type="entry name" value="Vaccinia Virus protein VP39"/>
    <property type="match status" value="1"/>
</dbReference>
<evidence type="ECO:0000313" key="6">
    <source>
        <dbReference type="EMBL" id="MFB9776616.1"/>
    </source>
</evidence>
<keyword evidence="4" id="KW-0949">S-adenosyl-L-methionine</keyword>
<dbReference type="InterPro" id="IPR002052">
    <property type="entry name" value="DNA_methylase_N6_adenine_CS"/>
</dbReference>
<feature type="domain" description="DNA methylase N-4/N-6" evidence="5">
    <location>
        <begin position="121"/>
        <end position="438"/>
    </location>
</feature>
<evidence type="ECO:0000259" key="5">
    <source>
        <dbReference type="Pfam" id="PF01555"/>
    </source>
</evidence>
<keyword evidence="7" id="KW-1185">Reference proteome</keyword>
<dbReference type="Proteomes" id="UP001589707">
    <property type="component" value="Unassembled WGS sequence"/>
</dbReference>
<dbReference type="GO" id="GO:0032259">
    <property type="term" value="P:methylation"/>
    <property type="evidence" value="ECO:0007669"/>
    <property type="project" value="UniProtKB-KW"/>
</dbReference>
<evidence type="ECO:0000256" key="3">
    <source>
        <dbReference type="ARBA" id="ARBA00022679"/>
    </source>
</evidence>
<sequence>MEKRTLHTPDHTRANIDKIAELFPNVVTESRDAEGNVTTTVDFDLLRQELSDHIVEGPQERYRLDWPGKRAAAFAANAPIAKTLRPVREESVDFDTTQNLFIEGDNLDALKLLQESYLGKVKLIYIDPPYNTGHDFIYNDDFSETSADYLARSGQTDREGGRLVANADTNGRYHSDWLSMMYPRLRLARNLLKDDGVIFISIDDHEIENLRALCDEVFGAQNFVTQIIWQKVYSPKNSARWFSEDHDYIVCYAKSKLMWRPNQLPRTAEMEARYSNPDDDPRGPWKPVDMTARNAYNAGLYSVTTPSGRLLDGPPKGRYWSVSEKRLHELDADNRVWWGTSGNNIPAEKRFLSEVSSGRTPQTFWPYTEVGHTQDAKKTLLKYVPFEHTENVLNSVKPVQLVQRILQLATSPEDGDIILDFFSGSGTTAHAVLQQNREDCGNRRFVAVQVHEPLPKPEQTFNSILGMSTTRLQSVAAEIAAEPTLSDDLDIGYRMCRVDTTNMADVLATADETQQAALGSFEASIKSDRSGEDCLFQVLLDWGLELTLPIAREEIDGRQVFSVDEDALVACFADSVTPDVVRGLAERTPLRAVFRDDAFESDAARINADQIFREVSPSTEVRTI</sequence>
<evidence type="ECO:0000256" key="1">
    <source>
        <dbReference type="ARBA" id="ARBA00006594"/>
    </source>
</evidence>
<accession>A0ABV5X2F6</accession>
<proteinExistence type="inferred from homology"/>
<keyword evidence="2 6" id="KW-0489">Methyltransferase</keyword>
<evidence type="ECO:0000313" key="7">
    <source>
        <dbReference type="Proteomes" id="UP001589707"/>
    </source>
</evidence>
<dbReference type="InterPro" id="IPR002941">
    <property type="entry name" value="DNA_methylase_N4/N6"/>
</dbReference>
<dbReference type="InterPro" id="IPR002295">
    <property type="entry name" value="N4/N6-MTase_EcoPI_Mod-like"/>
</dbReference>